<feature type="domain" description="PKD/Chitinase" evidence="1">
    <location>
        <begin position="616"/>
        <end position="703"/>
    </location>
</feature>
<dbReference type="Gene3D" id="2.40.10.10">
    <property type="entry name" value="Trypsin-like serine proteases"/>
    <property type="match status" value="1"/>
</dbReference>
<feature type="domain" description="PKD/Chitinase" evidence="1">
    <location>
        <begin position="2027"/>
        <end position="2087"/>
    </location>
</feature>
<comment type="caution">
    <text evidence="2">The sequence shown here is derived from an EMBL/GenBank/DDBJ whole genome shotgun (WGS) entry which is preliminary data.</text>
</comment>
<dbReference type="InterPro" id="IPR022409">
    <property type="entry name" value="PKD/Chitinase_dom"/>
</dbReference>
<proteinExistence type="predicted"/>
<dbReference type="RefSeq" id="WP_207330059.1">
    <property type="nucleotide sequence ID" value="NZ_JAFMYW010000004.1"/>
</dbReference>
<dbReference type="InterPro" id="IPR025667">
    <property type="entry name" value="SprB_repeat"/>
</dbReference>
<evidence type="ECO:0000313" key="2">
    <source>
        <dbReference type="EMBL" id="MBO0950121.1"/>
    </source>
</evidence>
<dbReference type="Gene3D" id="2.60.40.740">
    <property type="match status" value="21"/>
</dbReference>
<dbReference type="EMBL" id="JAFMYW010000004">
    <property type="protein sequence ID" value="MBO0950121.1"/>
    <property type="molecule type" value="Genomic_DNA"/>
</dbReference>
<feature type="domain" description="PKD/Chitinase" evidence="1">
    <location>
        <begin position="3746"/>
        <end position="3815"/>
    </location>
</feature>
<evidence type="ECO:0000259" key="1">
    <source>
        <dbReference type="SMART" id="SM00089"/>
    </source>
</evidence>
<dbReference type="Gene3D" id="2.60.40.10">
    <property type="entry name" value="Immunoglobulins"/>
    <property type="match status" value="9"/>
</dbReference>
<reference evidence="2 3" key="1">
    <citation type="submission" date="2021-03" db="EMBL/GenBank/DDBJ databases">
        <title>Fibrella sp. HMF5405 genome sequencing and assembly.</title>
        <authorList>
            <person name="Kang H."/>
            <person name="Kim H."/>
            <person name="Bae S."/>
            <person name="Joh K."/>
        </authorList>
    </citation>
    <scope>NUCLEOTIDE SEQUENCE [LARGE SCALE GENOMIC DNA]</scope>
    <source>
        <strain evidence="2 3">HMF5405</strain>
    </source>
</reference>
<feature type="domain" description="PKD/Chitinase" evidence="1">
    <location>
        <begin position="2473"/>
        <end position="2545"/>
    </location>
</feature>
<keyword evidence="3" id="KW-1185">Reference proteome</keyword>
<dbReference type="Pfam" id="PF13573">
    <property type="entry name" value="SprB"/>
    <property type="match status" value="38"/>
</dbReference>
<sequence length="4013" mass="404651">MPPIWGVPNGGGADVYGSQDLVLSTSAPYTTVTIRSADGSYTKTVAVTSTGATIVSLPLSVVMSDQVNTKELNKGLIITSGEPVQVTYRLTPNLNQDIVPLKCRAALGYAFYAGSQTRLSGNNIVNERHFVSVMATLDGTSVTFNSPIDLEGHPANVPFTITLNAGQTYMVTSKVINNGASTENKSVAGTLVTSDPDHPIVVNSGSQHTAQPYSSNRDAGIDQLVPARTVGTDYVAVHSLNTAANSDYVFVVAIENNTTVTISGPTTVAGTSSVLATTTLQAGQVYTYNLPNAAQNRAFYIKTGKKAYTYHVSSYAQNEFGMGLLPAINPCNGSKRIDFFRTTAVSNDQALVTIPSSGTASLTFRGQPFSAYGTVIDRITVNGVQQSIISFPNSSIASVDNVNTLTSTERFHVGVVSNTGGASTGNYGYYSNYEARVDVINGQSGQPDDFITVAQVTVGSPVDYCLTLTSCGNTNTIKSILPGKYTKSATFNGRQCITYTMSTTAPICARDTIRVIVQNELGREGQVCLEYVNNNNDLIVSILSSSSIVCQPTGSVSLTVVPISSGGNFRYEWITPDKQVLTTKILQGAVPGRYLVSVSDGNTCTDTTSIVVKADTPTVKFTGTSAGSTSFCAGTSVPYTLSASAGTYTWSATNGTITSGGAPTSQTATVRWGSAGTGTLRAVVTSANGCTAAVTQTVALQAAPVLSFSVQNAACFGQATGLVNLTPSGGTTPYTYRWSNGTTSEDLTSVTSGAYSVTVTDRGGCIASGSATVGQSTTISIASSVTGVLCNSRNTGAISLSVSGGAPSYRYSWTNGGSTLAATTPAMTGITAGTYGATVTDANGCVGSLTVVVTQPPAITLALTQQDVACTGAATGSISLTATGGTGAFTYKWTGPTGIGTTTKDLSGLVAGTYSVTVTDANGCTATTSATIQQPLVLALSTTRVNPVCNGAGTGSIDLSVSGGTAGYVYRWVGPLGTGPTTQDLSALVAGTYSVTVTDASGCQSVTAVTLTQPLAVSVSVTQQDVSCFGGNNGSLSLSPVGATAPFTYAWAGPVGAGAATRNLASLVAGAYSVTVTDANQCSVVQSYSITQPAALSLTAVRQQIACNGASSGNIDLTVSGGKSPFLYAWSNGATTQDIMTLPAGSYSVVVTDANNCVVTQTFSLTQPSIILPALAKQNVACNGAATGSITLAPTGGTGAYTYLWMGPVSNGATTQNLTGLVAGTYSVVVTDFTGCTATASAILTQPTAITLTAAGQNPACFGADNGGIDLTVSGGTSAYSYLWAGGQTTQNLSALVAGAYSVTVTDANACRAVLSTTLTNPPALSVVTAGQNPACFGASTGSIGLTVAGGTRAYTYRWNTGGTTASISGLVAGTYSVTVSDANSCSLVRSVTLTNPPALTLTATKQNPVCFGTATGSITLAPAGGTGTYTYLWTGPASNGATTKNLTTIPAGTYQVTVTDASGCSQTLTTTLTNPPALTLALAPVSVACNGAATGLVSLTTTGGTGTYTYRWSNGSTNQLLAAVAAGAYSVTVADANGCVAQAQATLGQPPALTVSLLLRPVSCFGGADGGVGQLVQGGTGAYSYRWSNGSSTSLLAGITAGTYSLTVTDANGCTGTATTTVTQPTALSLTATTQQVSCFGGVNGVINATPSGGTAPYSFSWSDGSSAEDVLGLTAGTYSLTVTDANACSVTISRSLTQPPGLTATQSHTNVSCTNGGNGAIDLTPGGGVAPYTYLWSTGATTQALSGLTSNTYTVTITDANGCQLAASVPITQPIPLTIQPDPSLVLCNAQPASVVTDTRGGTSPYSYRWNTGATTASVYGLSAGSYSVVVTDVNGCTATTSATIVEPPPFGVAASVTAVACNNQSTGVISLKIEGATPPYALTMTNAANTVVSNSTLTTGLPAGSYIIKVVDSNSCVQSTTIAITEPPELTLAALATDVLCYGDQQGVISLTATGGRMPFAFAWAGPMGNATTQNLTNLSAGSYSVVVTDANGCTATTTRSVTQPPLLTLGASYDDVTCFGGNDGQITVSPAGGTLPYSYSWTGPVGNNQTTATHSNLIAGVYSVTVTDANGCSDELRVTIAQPSALSVAVFADNLTCFQNASGKIELAVAGGTLPYAYSWAGPTGNGASTQNRSGLAAGIYSVTVTDGHGCSEIRSVTLTEPALLTLTSTTQPVVCFGNATGSISLTVSGGTGQPSFAWSDGGTTKDRSGLIAGAYSVSVTDANQCVASQSFTITQPPALTSAASSLSVACFAGTTGSINLTATGGTAPYSYSWNDGSTLRNRAGVAAGNYLVVVTDANGCQTSNNVTLTQPTPLVVALTPVPARCFGSADGSVSANVQGGAPAYTYVWATGATASLITTLIAGTYSVTVTDANSCTAQALATVLQPTALTITGAQTNILCNGGTNGQANITASGGTGPYVYLWTTGAMTSAIDNVPAGVYTVTVTDANGCVQVNSFTLTQPPALSVAVSGTNISCFGGTNGTASLTASGGVGPYTYQWISPSGARYAAPEISVLRAGVYSVTVTDANQCSAQTSLTLTQPDALTGRLNGLPISCYGGSDGQLAAIVGGGTSPYAYSWMDVGLSSPNRMGLASNTYAVNVTDAQGCRLTLIESLTQPIGVVLMMHVVPPRCNGSADGIVSATALGGTPAVGTAAYRYSWDTGIDAQTLSSLQAGTYAVTATDANGCTATVSALVDEPASLTLTATTVDILCFGGKNGQINIDLAGGTLPYSYAWAGPASSGAFTPTLTNLPAGVYSLTVTDANDCALVRSFTLTEPPVLSLVTNTQNVACFNGSAGTVSLTAVGGAPAGGSEAYEFVWNTGARTADLTALPAGVYSVTVTDANQCTATTSVTVTQPLALSINAAATNITCFSGADGAISLTVAGGTQPFSYSWTDGATEADRSSLSAGLYQGVVTDANGCQIALARTLTQPDLLRLQINMADVSCFGGSDGALSVVVTGGETPLSTNQPYTYLWTGPTGVIGTSTSSVTGLVAGTYMVTVTNASQCSQIISATIGQPSAMSVTGTATPASCAGGHDGALSLTVMGGTPLYGYAWAGPSGNGVTTPDQSSLVAGLYSVTAIDKNGCSAQLSLSVTEPPQLTIAMAMQNNRCNGDTTGRAEATVTGGTGPYSYTWTGGESTTALSTTNVLQNVVAGSYTLFVADANACRDTITITLTQPLRIAVETSLTHVSCFGGADGAIRSTLTGGTPGSTSQPYNYTWKTSSLGILPTTPTQQGLSADAYVLRVTDANNCPAEFVVSIGQPDALSMTGQVSPARCFGTADGAIRVTASGGKEPYRYVWQNTTGTQVASTSIPSGLVADIYSVTLIDANDCSLIQSYTVTEPPAMSITGTSNQVACFSGADGTIGLTVAGGIPGPTSQPYTYAWSNGQSASTLAGLTAGAYSVTVTDGTSCSTTSSFTVGQATSLSVVNIITDAHCFSGTDGRVSLTTTGGTLPYLYLWSTGASTSAIDGLTAGVYSVSISDGNGCSIQTSFSVSQPMALSMSATILPVSCADGHDGSASLTVVGGVNAPNEPYTYAWSNGQSVSGVSGLSAGTYSVTVTDGNGCTLARALTVTEPVALSLAASVTDVRCFSGTDGTASLTVSGGTLPYSYSWSNGQSTSLLSGLSAGLYSVMVVDGNGCSMVSALTVSQPAALSLIGRQTNVNCSGSADGTISLTISGGTSSSGTFPYTYAWVNDDASFMASTSMVSGLAAGAYSVTVTDANGCNQTDRFVIEQPDLLTVSGLPTSVSCAGQPATVTTEVRGGAGPYSYSWSNGTTTATVVSLTAGTYSLTVTDTNGCTASAAISVVQPPPFGVNAIVKPVICNGSATGSINVTLEGATPGPAAQPYSYSWSTGVVTEDLANLAAGTYSLTVTDANECREVVSFTLTQADDLTLTAQASAPNCSGPTPRQDGQLLLTNFDSTWRFAISEGERFTAVIADPGTLPVVPADGVLRRDLPNPGRVTGQPYTVRIYTPDGCSKDLTVILPPADCVCKPDICAPVRIQKTKGR</sequence>
<accession>A0ABS3JJE8</accession>
<gene>
    <name evidence="2" type="ORF">J2I46_16110</name>
</gene>
<feature type="domain" description="PKD/Chitinase" evidence="1">
    <location>
        <begin position="3661"/>
        <end position="3741"/>
    </location>
</feature>
<dbReference type="SMART" id="SM00089">
    <property type="entry name" value="PKD"/>
    <property type="match status" value="7"/>
</dbReference>
<name>A0ABS3JJE8_9BACT</name>
<dbReference type="InterPro" id="IPR043504">
    <property type="entry name" value="Peptidase_S1_PA_chymotrypsin"/>
</dbReference>
<organism evidence="2 3">
    <name type="scientific">Fibrella forsythiae</name>
    <dbReference type="NCBI Taxonomy" id="2817061"/>
    <lineage>
        <taxon>Bacteria</taxon>
        <taxon>Pseudomonadati</taxon>
        <taxon>Bacteroidota</taxon>
        <taxon>Cytophagia</taxon>
        <taxon>Cytophagales</taxon>
        <taxon>Spirosomataceae</taxon>
        <taxon>Fibrella</taxon>
    </lineage>
</organism>
<dbReference type="InterPro" id="IPR013783">
    <property type="entry name" value="Ig-like_fold"/>
</dbReference>
<feature type="domain" description="PKD/Chitinase" evidence="1">
    <location>
        <begin position="1782"/>
        <end position="1852"/>
    </location>
</feature>
<feature type="domain" description="PKD/Chitinase" evidence="1">
    <location>
        <begin position="1924"/>
        <end position="2008"/>
    </location>
</feature>
<protein>
    <recommendedName>
        <fullName evidence="1">PKD/Chitinase domain-containing protein</fullName>
    </recommendedName>
</protein>
<dbReference type="Proteomes" id="UP000664628">
    <property type="component" value="Unassembled WGS sequence"/>
</dbReference>
<evidence type="ECO:0000313" key="3">
    <source>
        <dbReference type="Proteomes" id="UP000664628"/>
    </source>
</evidence>